<evidence type="ECO:0000259" key="4">
    <source>
        <dbReference type="Pfam" id="PF01171"/>
    </source>
</evidence>
<dbReference type="PANTHER" id="PTHR11807">
    <property type="entry name" value="ATPASES OF THE PP SUPERFAMILY-RELATED"/>
    <property type="match status" value="1"/>
</dbReference>
<feature type="binding site" evidence="2">
    <location>
        <position position="283"/>
    </location>
    <ligand>
        <name>Zn(2+)</name>
        <dbReference type="ChEBI" id="CHEBI:29105"/>
        <label>2</label>
    </ligand>
</feature>
<feature type="binding site" evidence="3">
    <location>
        <begin position="60"/>
        <end position="62"/>
    </location>
    <ligand>
        <name>ATP</name>
        <dbReference type="ChEBI" id="CHEBI:30616"/>
    </ligand>
</feature>
<dbReference type="InterPro" id="IPR014729">
    <property type="entry name" value="Rossmann-like_a/b/a_fold"/>
</dbReference>
<feature type="binding site" evidence="3">
    <location>
        <position position="172"/>
    </location>
    <ligand>
        <name>ATP</name>
        <dbReference type="ChEBI" id="CHEBI:30616"/>
    </ligand>
</feature>
<comment type="caution">
    <text evidence="6">The sequence shown here is derived from an EMBL/GenBank/DDBJ whole genome shotgun (WGS) entry which is preliminary data.</text>
</comment>
<dbReference type="Pfam" id="PF22082">
    <property type="entry name" value="TtuA_LIM_N"/>
    <property type="match status" value="1"/>
</dbReference>
<keyword evidence="2" id="KW-0479">Metal-binding</keyword>
<dbReference type="Pfam" id="PF01171">
    <property type="entry name" value="ATP_bind_3"/>
    <property type="match status" value="1"/>
</dbReference>
<dbReference type="Proteomes" id="UP000570823">
    <property type="component" value="Unassembled WGS sequence"/>
</dbReference>
<feature type="binding site" evidence="2">
    <location>
        <position position="294"/>
    </location>
    <ligand>
        <name>Zn(2+)</name>
        <dbReference type="ChEBI" id="CHEBI:29105"/>
        <label>2</label>
    </ligand>
</feature>
<dbReference type="Gene3D" id="3.40.50.620">
    <property type="entry name" value="HUPs"/>
    <property type="match status" value="1"/>
</dbReference>
<evidence type="ECO:0000256" key="2">
    <source>
        <dbReference type="PIRSR" id="PIRSR004976-50"/>
    </source>
</evidence>
<dbReference type="GO" id="GO:0002143">
    <property type="term" value="P:tRNA wobble position uridine thiolation"/>
    <property type="evidence" value="ECO:0007669"/>
    <property type="project" value="TreeGrafter"/>
</dbReference>
<keyword evidence="7" id="KW-1185">Reference proteome</keyword>
<evidence type="ECO:0000256" key="3">
    <source>
        <dbReference type="PIRSR" id="PIRSR004976-51"/>
    </source>
</evidence>
<feature type="binding site" evidence="2">
    <location>
        <position position="280"/>
    </location>
    <ligand>
        <name>Zn(2+)</name>
        <dbReference type="ChEBI" id="CHEBI:29105"/>
        <label>2</label>
    </ligand>
</feature>
<dbReference type="AlphaFoldDB" id="A0A7K4HRD9"/>
<feature type="binding site" evidence="2">
    <location>
        <position position="29"/>
    </location>
    <ligand>
        <name>Zn(2+)</name>
        <dbReference type="ChEBI" id="CHEBI:29105"/>
        <label>1</label>
    </ligand>
</feature>
<feature type="binding site" evidence="2">
    <location>
        <position position="291"/>
    </location>
    <ligand>
        <name>Zn(2+)</name>
        <dbReference type="ChEBI" id="CHEBI:29105"/>
        <label>2</label>
    </ligand>
</feature>
<evidence type="ECO:0000256" key="1">
    <source>
        <dbReference type="ARBA" id="ARBA00022679"/>
    </source>
</evidence>
<feature type="binding site" evidence="3">
    <location>
        <position position="91"/>
    </location>
    <ligand>
        <name>ATP</name>
        <dbReference type="ChEBI" id="CHEBI:30616"/>
    </ligand>
</feature>
<feature type="domain" description="2-thiouridine synthetase TtuA-like N-terminal LIM" evidence="5">
    <location>
        <begin position="9"/>
        <end position="34"/>
    </location>
</feature>
<reference evidence="6 7" key="1">
    <citation type="submission" date="2020-06" db="EMBL/GenBank/DDBJ databases">
        <title>Methanofollis fontis sp. nov., a methanogen isolated from marine sediments near a cold seep at Four-Way Closure Ridge offshore southwestern Taiwan.</title>
        <authorList>
            <person name="Chen S.-C."/>
            <person name="Teng N.-H."/>
            <person name="Lin Y.-S."/>
            <person name="Lai M.-C."/>
            <person name="Chen H.-H."/>
            <person name="Wang C.-C."/>
        </authorList>
    </citation>
    <scope>NUCLEOTIDE SEQUENCE [LARGE SCALE GENOMIC DNA]</scope>
    <source>
        <strain evidence="6 7">DSM 2702</strain>
    </source>
</reference>
<dbReference type="NCBIfam" id="TIGR00269">
    <property type="entry name" value="TIGR00269 family protein"/>
    <property type="match status" value="1"/>
</dbReference>
<dbReference type="GO" id="GO:0000049">
    <property type="term" value="F:tRNA binding"/>
    <property type="evidence" value="ECO:0007669"/>
    <property type="project" value="InterPro"/>
</dbReference>
<gene>
    <name evidence="6" type="ORF">HWN36_08965</name>
</gene>
<keyword evidence="2" id="KW-0862">Zinc</keyword>
<protein>
    <submittedName>
        <fullName evidence="6">TIGR00269 family protein</fullName>
    </submittedName>
</protein>
<dbReference type="GO" id="GO:0016740">
    <property type="term" value="F:transferase activity"/>
    <property type="evidence" value="ECO:0007669"/>
    <property type="project" value="UniProtKB-KW"/>
</dbReference>
<feature type="binding site" evidence="3">
    <location>
        <position position="66"/>
    </location>
    <ligand>
        <name>ATP</name>
        <dbReference type="ChEBI" id="CHEBI:30616"/>
    </ligand>
</feature>
<dbReference type="InterPro" id="IPR000541">
    <property type="entry name" value="Ncs6/Tuc1/Ctu1"/>
</dbReference>
<name>A0A7K4HRD9_9EURY</name>
<evidence type="ECO:0000313" key="6">
    <source>
        <dbReference type="EMBL" id="NVO67430.1"/>
    </source>
</evidence>
<evidence type="ECO:0000313" key="7">
    <source>
        <dbReference type="Proteomes" id="UP000570823"/>
    </source>
</evidence>
<dbReference type="OrthoDB" id="33422at2157"/>
<dbReference type="SUPFAM" id="SSF52402">
    <property type="entry name" value="Adenine nucleotide alpha hydrolases-like"/>
    <property type="match status" value="1"/>
</dbReference>
<feature type="domain" description="tRNA(Ile)-lysidine/2-thiocytidine synthase N-terminal" evidence="4">
    <location>
        <begin position="57"/>
        <end position="196"/>
    </location>
</feature>
<dbReference type="InterPro" id="IPR011063">
    <property type="entry name" value="TilS/TtcA_N"/>
</dbReference>
<dbReference type="GO" id="GO:0002144">
    <property type="term" value="C:cytosolic tRNA wobble base thiouridylase complex"/>
    <property type="evidence" value="ECO:0007669"/>
    <property type="project" value="TreeGrafter"/>
</dbReference>
<feature type="binding site" evidence="3">
    <location>
        <position position="167"/>
    </location>
    <ligand>
        <name>ATP</name>
        <dbReference type="ChEBI" id="CHEBI:30616"/>
    </ligand>
</feature>
<dbReference type="PANTHER" id="PTHR11807:SF12">
    <property type="entry name" value="CYTOPLASMIC TRNA 2-THIOLATION PROTEIN 1"/>
    <property type="match status" value="1"/>
</dbReference>
<dbReference type="InterPro" id="IPR054306">
    <property type="entry name" value="TtuA-like_LIM_N"/>
</dbReference>
<feature type="binding site" evidence="2">
    <location>
        <position position="32"/>
    </location>
    <ligand>
        <name>Zn(2+)</name>
        <dbReference type="ChEBI" id="CHEBI:29105"/>
        <label>1</label>
    </ligand>
</feature>
<keyword evidence="1" id="KW-0808">Transferase</keyword>
<organism evidence="6 7">
    <name type="scientific">Methanofollis tationis</name>
    <dbReference type="NCBI Taxonomy" id="81417"/>
    <lineage>
        <taxon>Archaea</taxon>
        <taxon>Methanobacteriati</taxon>
        <taxon>Methanobacteriota</taxon>
        <taxon>Stenosarchaea group</taxon>
        <taxon>Methanomicrobia</taxon>
        <taxon>Methanomicrobiales</taxon>
        <taxon>Methanomicrobiaceae</taxon>
        <taxon>Methanofollis</taxon>
    </lineage>
</organism>
<dbReference type="GO" id="GO:0005524">
    <property type="term" value="F:ATP binding"/>
    <property type="evidence" value="ECO:0007669"/>
    <property type="project" value="UniProtKB-KW"/>
</dbReference>
<accession>A0A7K4HRD9</accession>
<keyword evidence="3" id="KW-0547">Nucleotide-binding</keyword>
<sequence length="303" mass="33491">MYDRVDAMQCSKCRREAIIWQRYSGLHLCREHFIADIEAKAKREIRQRRMIASGDVIAVALSGGKDSSALLHFLTKTFGKRRDLSIIALTVDEGIAGYRDTAAARRIAEECGVAWHCVSFEEIVGTTTDRIVQRRGDALSCTYCGVIRRHCLNTAARSLGATRLAMGMNLDDEAQSVLMNALRGDAERMVRTSAPVPGVVPRIKPFAAVPEREVALYAILRFGGFTERGCPYAHNALRADVRNLLNDYAYRHPATKYALKNLGEHLPAICGDTPSRLSVCPECGEPCGETCRSCSLVREARGE</sequence>
<dbReference type="GO" id="GO:0046872">
    <property type="term" value="F:metal ion binding"/>
    <property type="evidence" value="ECO:0007669"/>
    <property type="project" value="UniProtKB-KW"/>
</dbReference>
<keyword evidence="3" id="KW-0067">ATP-binding</keyword>
<proteinExistence type="predicted"/>
<dbReference type="RefSeq" id="WP_176789021.1">
    <property type="nucleotide sequence ID" value="NZ_JABXWR010000001.1"/>
</dbReference>
<feature type="binding site" evidence="2">
    <location>
        <position position="13"/>
    </location>
    <ligand>
        <name>Zn(2+)</name>
        <dbReference type="ChEBI" id="CHEBI:29105"/>
        <label>1</label>
    </ligand>
</feature>
<feature type="binding site" evidence="2">
    <location>
        <position position="10"/>
    </location>
    <ligand>
        <name>Zn(2+)</name>
        <dbReference type="ChEBI" id="CHEBI:29105"/>
        <label>1</label>
    </ligand>
</feature>
<dbReference type="EMBL" id="JABXWR010000001">
    <property type="protein sequence ID" value="NVO67430.1"/>
    <property type="molecule type" value="Genomic_DNA"/>
</dbReference>
<dbReference type="PIRSF" id="PIRSF004976">
    <property type="entry name" value="ATPase_YdaO"/>
    <property type="match status" value="1"/>
</dbReference>
<dbReference type="InterPro" id="IPR035107">
    <property type="entry name" value="tRNA_thiolation_TtcA_Ctu1"/>
</dbReference>
<evidence type="ECO:0000259" key="5">
    <source>
        <dbReference type="Pfam" id="PF22082"/>
    </source>
</evidence>